<comment type="caution">
    <text evidence="1">The sequence shown here is derived from an EMBL/GenBank/DDBJ whole genome shotgun (WGS) entry which is preliminary data.</text>
</comment>
<dbReference type="AlphaFoldDB" id="A0A8S1B803"/>
<dbReference type="Proteomes" id="UP000494106">
    <property type="component" value="Unassembled WGS sequence"/>
</dbReference>
<name>A0A8S1B803_ARCPL</name>
<reference evidence="1 2" key="1">
    <citation type="submission" date="2020-04" db="EMBL/GenBank/DDBJ databases">
        <authorList>
            <person name="Wallbank WR R."/>
            <person name="Pardo Diaz C."/>
            <person name="Kozak K."/>
            <person name="Martin S."/>
            <person name="Jiggins C."/>
            <person name="Moest M."/>
            <person name="Warren A I."/>
            <person name="Byers J.R.P. K."/>
            <person name="Montejo-Kovacevich G."/>
            <person name="Yen C E."/>
        </authorList>
    </citation>
    <scope>NUCLEOTIDE SEQUENCE [LARGE SCALE GENOMIC DNA]</scope>
</reference>
<evidence type="ECO:0000313" key="2">
    <source>
        <dbReference type="Proteomes" id="UP000494106"/>
    </source>
</evidence>
<protein>
    <submittedName>
        <fullName evidence="1">Uncharacterized protein</fullName>
    </submittedName>
</protein>
<keyword evidence="2" id="KW-1185">Reference proteome</keyword>
<proteinExistence type="predicted"/>
<sequence length="105" mass="11871">MGRAHGRTVARALCYVARHGWHRAPRRYCAMPRFAVTHDKARGTRAPRRARSSVRSLARPPLAYNSAGLCDPPNYDSCSLVVYRYGASLHWQYLVRTAILISNCI</sequence>
<evidence type="ECO:0000313" key="1">
    <source>
        <dbReference type="EMBL" id="CAB3252837.1"/>
    </source>
</evidence>
<accession>A0A8S1B803</accession>
<gene>
    <name evidence="1" type="ORF">APLA_LOCUS13732</name>
</gene>
<dbReference type="EMBL" id="CADEBC010000561">
    <property type="protein sequence ID" value="CAB3252837.1"/>
    <property type="molecule type" value="Genomic_DNA"/>
</dbReference>
<organism evidence="1 2">
    <name type="scientific">Arctia plantaginis</name>
    <name type="common">Wood tiger moth</name>
    <name type="synonym">Phalaena plantaginis</name>
    <dbReference type="NCBI Taxonomy" id="874455"/>
    <lineage>
        <taxon>Eukaryota</taxon>
        <taxon>Metazoa</taxon>
        <taxon>Ecdysozoa</taxon>
        <taxon>Arthropoda</taxon>
        <taxon>Hexapoda</taxon>
        <taxon>Insecta</taxon>
        <taxon>Pterygota</taxon>
        <taxon>Neoptera</taxon>
        <taxon>Endopterygota</taxon>
        <taxon>Lepidoptera</taxon>
        <taxon>Glossata</taxon>
        <taxon>Ditrysia</taxon>
        <taxon>Noctuoidea</taxon>
        <taxon>Erebidae</taxon>
        <taxon>Arctiinae</taxon>
        <taxon>Arctia</taxon>
    </lineage>
</organism>